<feature type="non-terminal residue" evidence="2">
    <location>
        <position position="1"/>
    </location>
</feature>
<dbReference type="GO" id="GO:0003677">
    <property type="term" value="F:DNA binding"/>
    <property type="evidence" value="ECO:0007669"/>
    <property type="project" value="InterPro"/>
</dbReference>
<feature type="compositionally biased region" description="Basic residues" evidence="1">
    <location>
        <begin position="289"/>
        <end position="298"/>
    </location>
</feature>
<evidence type="ECO:0000256" key="1">
    <source>
        <dbReference type="SAM" id="MobiDB-lite"/>
    </source>
</evidence>
<sequence length="298" mass="33227">TISVTSSAIQDDQQFHNPAESLDPRQIRDGYAQESTVNNDGTTHYVNFASSSNQASQLITYLEQGYWPSTNLHGHDARMTSTISEDMQLTEAMLNQPLDSLNRVQTGTAMGNNQNCPLFDNFMATNSEASTEESQLVNDFDEAIPIAFDAAFEAANIIFEPLEYNSAYVSEETNFEGQILNNNEPSEQFSTILPREPAIHDEKPTRQDIQPLSTKVGRPRRNTNTLQASVNNRVVLPPVPTINEEVPTPPKRKRGRPRKNENAPQTSTIETLIITPPIQTSQNDVTKDRKAKLKLLSP</sequence>
<evidence type="ECO:0000313" key="2">
    <source>
        <dbReference type="EMBL" id="JAT05377.1"/>
    </source>
</evidence>
<dbReference type="EMBL" id="GECU01002330">
    <property type="protein sequence ID" value="JAT05377.1"/>
    <property type="molecule type" value="Transcribed_RNA"/>
</dbReference>
<feature type="compositionally biased region" description="Polar residues" evidence="1">
    <location>
        <begin position="1"/>
        <end position="16"/>
    </location>
</feature>
<dbReference type="AlphaFoldDB" id="A0A1B6K1P5"/>
<feature type="region of interest" description="Disordered" evidence="1">
    <location>
        <begin position="238"/>
        <end position="298"/>
    </location>
</feature>
<reference evidence="2" key="1">
    <citation type="submission" date="2015-11" db="EMBL/GenBank/DDBJ databases">
        <title>De novo transcriptome assembly of four potential Pierce s Disease insect vectors from Arizona vineyards.</title>
        <authorList>
            <person name="Tassone E.E."/>
        </authorList>
    </citation>
    <scope>NUCLEOTIDE SEQUENCE</scope>
</reference>
<organism evidence="2">
    <name type="scientific">Homalodisca liturata</name>
    <dbReference type="NCBI Taxonomy" id="320908"/>
    <lineage>
        <taxon>Eukaryota</taxon>
        <taxon>Metazoa</taxon>
        <taxon>Ecdysozoa</taxon>
        <taxon>Arthropoda</taxon>
        <taxon>Hexapoda</taxon>
        <taxon>Insecta</taxon>
        <taxon>Pterygota</taxon>
        <taxon>Neoptera</taxon>
        <taxon>Paraneoptera</taxon>
        <taxon>Hemiptera</taxon>
        <taxon>Auchenorrhyncha</taxon>
        <taxon>Membracoidea</taxon>
        <taxon>Cicadellidae</taxon>
        <taxon>Cicadellinae</taxon>
        <taxon>Proconiini</taxon>
        <taxon>Homalodisca</taxon>
    </lineage>
</organism>
<feature type="non-terminal residue" evidence="2">
    <location>
        <position position="298"/>
    </location>
</feature>
<dbReference type="InterPro" id="IPR017956">
    <property type="entry name" value="AT_hook_DNA-bd_motif"/>
</dbReference>
<gene>
    <name evidence="2" type="ORF">g.51639</name>
</gene>
<protein>
    <submittedName>
        <fullName evidence="2">Uncharacterized protein</fullName>
    </submittedName>
</protein>
<feature type="region of interest" description="Disordered" evidence="1">
    <location>
        <begin position="1"/>
        <end position="21"/>
    </location>
</feature>
<name>A0A1B6K1P5_9HEMI</name>
<dbReference type="Pfam" id="PF02178">
    <property type="entry name" value="AT_hook"/>
    <property type="match status" value="1"/>
</dbReference>
<proteinExistence type="predicted"/>
<accession>A0A1B6K1P5</accession>